<reference evidence="1" key="1">
    <citation type="submission" date="2023-10" db="EMBL/GenBank/DDBJ databases">
        <authorList>
            <person name="Domelevo Entfellner J.-B."/>
        </authorList>
    </citation>
    <scope>NUCLEOTIDE SEQUENCE</scope>
</reference>
<dbReference type="Proteomes" id="UP001189624">
    <property type="component" value="Chromosome 2"/>
</dbReference>
<dbReference type="AlphaFoldDB" id="A0AA86RSG0"/>
<protein>
    <submittedName>
        <fullName evidence="1">Uncharacterized protein</fullName>
    </submittedName>
</protein>
<name>A0AA86RSG0_9FABA</name>
<dbReference type="EMBL" id="OY731399">
    <property type="protein sequence ID" value="CAJ1926280.1"/>
    <property type="molecule type" value="Genomic_DNA"/>
</dbReference>
<keyword evidence="2" id="KW-1185">Reference proteome</keyword>
<gene>
    <name evidence="1" type="ORF">AYBTSS11_LOCUS3964</name>
</gene>
<organism evidence="1 2">
    <name type="scientific">Sphenostylis stenocarpa</name>
    <dbReference type="NCBI Taxonomy" id="92480"/>
    <lineage>
        <taxon>Eukaryota</taxon>
        <taxon>Viridiplantae</taxon>
        <taxon>Streptophyta</taxon>
        <taxon>Embryophyta</taxon>
        <taxon>Tracheophyta</taxon>
        <taxon>Spermatophyta</taxon>
        <taxon>Magnoliopsida</taxon>
        <taxon>eudicotyledons</taxon>
        <taxon>Gunneridae</taxon>
        <taxon>Pentapetalae</taxon>
        <taxon>rosids</taxon>
        <taxon>fabids</taxon>
        <taxon>Fabales</taxon>
        <taxon>Fabaceae</taxon>
        <taxon>Papilionoideae</taxon>
        <taxon>50 kb inversion clade</taxon>
        <taxon>NPAAA clade</taxon>
        <taxon>indigoferoid/millettioid clade</taxon>
        <taxon>Phaseoleae</taxon>
        <taxon>Sphenostylis</taxon>
    </lineage>
</organism>
<proteinExistence type="predicted"/>
<sequence length="141" mass="15954">MSPMSVKPLILLLGQNPQKTIVKYAKREAQTHAKEALLLITQSPRAHFSRASLQLTRSLNLHVRDAHFIRLDLFVFTQIGVPATSRFLLCHRNLPNASTATEYWDSPLSGHLKEENGKPLAEEKFSFPARMSKKSPKEFTS</sequence>
<evidence type="ECO:0000313" key="1">
    <source>
        <dbReference type="EMBL" id="CAJ1926280.1"/>
    </source>
</evidence>
<evidence type="ECO:0000313" key="2">
    <source>
        <dbReference type="Proteomes" id="UP001189624"/>
    </source>
</evidence>
<accession>A0AA86RSG0</accession>
<dbReference type="Gramene" id="rna-AYBTSS11_LOCUS3964">
    <property type="protein sequence ID" value="CAJ1926280.1"/>
    <property type="gene ID" value="gene-AYBTSS11_LOCUS3964"/>
</dbReference>